<keyword evidence="4" id="KW-0281">Fimbrium</keyword>
<gene>
    <name evidence="7" type="primary">fimH</name>
    <name evidence="7" type="ORF">EcWSU1_01047</name>
</gene>
<dbReference type="InterPro" id="IPR008966">
    <property type="entry name" value="Adhesion_dom_sf"/>
</dbReference>
<proteinExistence type="inferred from homology"/>
<feature type="chain" id="PRO_5003510659" evidence="5">
    <location>
        <begin position="44"/>
        <end position="356"/>
    </location>
</feature>
<evidence type="ECO:0000256" key="2">
    <source>
        <dbReference type="ARBA" id="ARBA00006671"/>
    </source>
</evidence>
<dbReference type="NCBIfam" id="NF011746">
    <property type="entry name" value="PRK15199.1"/>
    <property type="match status" value="1"/>
</dbReference>
<dbReference type="HOGENOM" id="CLU_066608_1_0_6"/>
<keyword evidence="3 5" id="KW-0732">Signal</keyword>
<dbReference type="eggNOG" id="COG3539">
    <property type="taxonomic scope" value="Bacteria"/>
</dbReference>
<dbReference type="GO" id="GO:0009289">
    <property type="term" value="C:pilus"/>
    <property type="evidence" value="ECO:0007669"/>
    <property type="project" value="UniProtKB-SubCell"/>
</dbReference>
<dbReference type="InterPro" id="IPR000259">
    <property type="entry name" value="Adhesion_dom_fimbrial"/>
</dbReference>
<dbReference type="InterPro" id="IPR050263">
    <property type="entry name" value="Bact_Fimbrial_Adh_Pro"/>
</dbReference>
<dbReference type="AlphaFoldDB" id="G8LCT9"/>
<dbReference type="PANTHER" id="PTHR33420">
    <property type="entry name" value="FIMBRIAL SUBUNIT ELFA-RELATED"/>
    <property type="match status" value="1"/>
</dbReference>
<feature type="domain" description="Fimbrial-type adhesion" evidence="6">
    <location>
        <begin position="208"/>
        <end position="356"/>
    </location>
</feature>
<evidence type="ECO:0000256" key="4">
    <source>
        <dbReference type="ARBA" id="ARBA00023263"/>
    </source>
</evidence>
<dbReference type="KEGG" id="eec:EcWSU1_01047"/>
<evidence type="ECO:0000256" key="1">
    <source>
        <dbReference type="ARBA" id="ARBA00004561"/>
    </source>
</evidence>
<organism evidence="7 8">
    <name type="scientific">Enterobacter ludwigii</name>
    <dbReference type="NCBI Taxonomy" id="299767"/>
    <lineage>
        <taxon>Bacteria</taxon>
        <taxon>Pseudomonadati</taxon>
        <taxon>Pseudomonadota</taxon>
        <taxon>Gammaproteobacteria</taxon>
        <taxon>Enterobacterales</taxon>
        <taxon>Enterobacteriaceae</taxon>
        <taxon>Enterobacter</taxon>
        <taxon>Enterobacter cloacae complex</taxon>
    </lineage>
</organism>
<evidence type="ECO:0000313" key="8">
    <source>
        <dbReference type="Proteomes" id="UP000007838"/>
    </source>
</evidence>
<name>G8LCT9_9ENTR</name>
<comment type="subcellular location">
    <subcellularLocation>
        <location evidence="1">Fimbrium</location>
    </subcellularLocation>
</comment>
<evidence type="ECO:0000256" key="3">
    <source>
        <dbReference type="ARBA" id="ARBA00022729"/>
    </source>
</evidence>
<dbReference type="Gene3D" id="2.60.40.1090">
    <property type="entry name" value="Fimbrial-type adhesion domain"/>
    <property type="match status" value="1"/>
</dbReference>
<dbReference type="SUPFAM" id="SSF49401">
    <property type="entry name" value="Bacterial adhesins"/>
    <property type="match status" value="1"/>
</dbReference>
<feature type="signal peptide" evidence="5">
    <location>
        <begin position="1"/>
        <end position="43"/>
    </location>
</feature>
<reference evidence="7 8" key="1">
    <citation type="journal article" date="2011" name="Stand. Genomic Sci.">
        <title>Complete genome of the onion pathogen Enterobacter cloacae EcWSU1.</title>
        <authorList>
            <person name="Humann J.L."/>
            <person name="Wildung M."/>
            <person name="Cheng C.H."/>
            <person name="Lee T."/>
            <person name="Stewart J.E."/>
            <person name="Drew J.C."/>
            <person name="Triplett E.W."/>
            <person name="Main D."/>
            <person name="Schroeder B.K."/>
        </authorList>
    </citation>
    <scope>NUCLEOTIDE SEQUENCE [LARGE SCALE GENOMIC DNA]</scope>
    <source>
        <strain evidence="7 8">EcWSU1</strain>
    </source>
</reference>
<sequence>MRTTACQKRACNRQSHLRGFAVSKIHCLALSLLSILPVGNALATVCVNEKGVPTEVHYDLTDKFNSSNNQIGQVVTLSEKSQWVGVNAVCPKGTTGNTTKRSYVTDYPVTGTSDGYQYLKLNDYLDGAMKITDSFAGVFYPPKSYIQMGSHPNVSKNKPFGVQDSSLVFRLKVTRRFINMVVIPRATMFRVYVTTTSSDPLTSPVYTISYSGTIQVPQSCAINAGNIVEFDFGDIGASLFSKAGAGNKPEGVTAQSKTIAIKCTNVEANAMLTMRVEAEKVSSNAVVSDNPDVGFVIANESGTPLTPNNLTSKIPFRLDDSAQAQVGIRVWPVSVTGNKPAEGRFTSRGYLRVDYD</sequence>
<accession>G8LCT9</accession>
<evidence type="ECO:0000256" key="5">
    <source>
        <dbReference type="SAM" id="SignalP"/>
    </source>
</evidence>
<dbReference type="Pfam" id="PF00419">
    <property type="entry name" value="Fimbrial"/>
    <property type="match status" value="1"/>
</dbReference>
<comment type="similarity">
    <text evidence="2">Belongs to the fimbrial protein family.</text>
</comment>
<protein>
    <submittedName>
        <fullName evidence="7">FimH</fullName>
    </submittedName>
</protein>
<dbReference type="Proteomes" id="UP000007838">
    <property type="component" value="Chromosome"/>
</dbReference>
<dbReference type="InterPro" id="IPR036937">
    <property type="entry name" value="Adhesion_dom_fimbrial_sf"/>
</dbReference>
<dbReference type="GO" id="GO:0043709">
    <property type="term" value="P:cell adhesion involved in single-species biofilm formation"/>
    <property type="evidence" value="ECO:0007669"/>
    <property type="project" value="TreeGrafter"/>
</dbReference>
<evidence type="ECO:0000313" key="7">
    <source>
        <dbReference type="EMBL" id="AEW72487.1"/>
    </source>
</evidence>
<evidence type="ECO:0000259" key="6">
    <source>
        <dbReference type="Pfam" id="PF00419"/>
    </source>
</evidence>
<dbReference type="PANTHER" id="PTHR33420:SF31">
    <property type="entry name" value="TYPE 1 FIMBRIN D-MANNOSE SPECIFIC ADHESIN"/>
    <property type="match status" value="1"/>
</dbReference>
<dbReference type="EMBL" id="CP002886">
    <property type="protein sequence ID" value="AEW72487.1"/>
    <property type="molecule type" value="Genomic_DNA"/>
</dbReference>